<evidence type="ECO:0000313" key="2">
    <source>
        <dbReference type="Proteomes" id="UP000674425"/>
    </source>
</evidence>
<reference evidence="1 2" key="1">
    <citation type="submission" date="2021-02" db="EMBL/GenBank/DDBJ databases">
        <authorList>
            <person name="Vanwijnsberghe S."/>
        </authorList>
    </citation>
    <scope>NUCLEOTIDE SEQUENCE [LARGE SCALE GENOMIC DNA]</scope>
    <source>
        <strain evidence="1 2">R-69658</strain>
    </source>
</reference>
<dbReference type="Gene3D" id="1.20.120.330">
    <property type="entry name" value="Nucleotidyltransferases domain 2"/>
    <property type="match status" value="1"/>
</dbReference>
<name>A0ABN7N7Z1_9BURK</name>
<accession>A0ABN7N7Z1</accession>
<dbReference type="RefSeq" id="WP_200622559.1">
    <property type="nucleotide sequence ID" value="NZ_CAJNAU010000159.1"/>
</dbReference>
<evidence type="ECO:0008006" key="3">
    <source>
        <dbReference type="Google" id="ProtNLM"/>
    </source>
</evidence>
<protein>
    <recommendedName>
        <fullName evidence="3">HEPN domain-containing protein</fullName>
    </recommendedName>
</protein>
<gene>
    <name evidence="1" type="ORF">R69658_07585</name>
</gene>
<dbReference type="SUPFAM" id="SSF81593">
    <property type="entry name" value="Nucleotidyltransferase substrate binding subunit/domain"/>
    <property type="match status" value="1"/>
</dbReference>
<dbReference type="EMBL" id="CAJNAU010000159">
    <property type="protein sequence ID" value="CAE6860331.1"/>
    <property type="molecule type" value="Genomic_DNA"/>
</dbReference>
<keyword evidence="2" id="KW-1185">Reference proteome</keyword>
<evidence type="ECO:0000313" key="1">
    <source>
        <dbReference type="EMBL" id="CAE6860331.1"/>
    </source>
</evidence>
<comment type="caution">
    <text evidence="1">The sequence shown here is derived from an EMBL/GenBank/DDBJ whole genome shotgun (WGS) entry which is preliminary data.</text>
</comment>
<organism evidence="1 2">
    <name type="scientific">Paraburkholderia aspalathi</name>
    <dbReference type="NCBI Taxonomy" id="1324617"/>
    <lineage>
        <taxon>Bacteria</taxon>
        <taxon>Pseudomonadati</taxon>
        <taxon>Pseudomonadota</taxon>
        <taxon>Betaproteobacteria</taxon>
        <taxon>Burkholderiales</taxon>
        <taxon>Burkholderiaceae</taxon>
        <taxon>Paraburkholderia</taxon>
    </lineage>
</organism>
<proteinExistence type="predicted"/>
<sequence length="240" mass="27089">MKKGRKGERPVQKAHVRKVVDFMNDGFHDYIAARVLLNAGLLQQGAVLASTALEKYFKAVMATRGMESHGHLKTAHWNSVRNLEPALFAQIDGDFLQLCKKCYDLRYTEQLSVGFNVVVAQREFLAELDATVALIEDTIVRASGDGKEAENRYKVMKRENDARMWVNNHVLAQSVKEAFIYSDRQVVHEIRQVSPGGLMEVSYTSHKIPADRSMMRPALVQDQSNPLSYAMSHEHDAVSK</sequence>
<dbReference type="Proteomes" id="UP000674425">
    <property type="component" value="Unassembled WGS sequence"/>
</dbReference>